<keyword evidence="1" id="KW-0472">Membrane</keyword>
<evidence type="ECO:0000256" key="1">
    <source>
        <dbReference type="SAM" id="Phobius"/>
    </source>
</evidence>
<name>A0ABW0QI38_9GAMM</name>
<protein>
    <recommendedName>
        <fullName evidence="4">DUF2970 domain-containing protein</fullName>
    </recommendedName>
</protein>
<keyword evidence="1" id="KW-1133">Transmembrane helix</keyword>
<reference evidence="3" key="1">
    <citation type="journal article" date="2019" name="Int. J. Syst. Evol. Microbiol.">
        <title>The Global Catalogue of Microorganisms (GCM) 10K type strain sequencing project: providing services to taxonomists for standard genome sequencing and annotation.</title>
        <authorList>
            <consortium name="The Broad Institute Genomics Platform"/>
            <consortium name="The Broad Institute Genome Sequencing Center for Infectious Disease"/>
            <person name="Wu L."/>
            <person name="Ma J."/>
        </authorList>
    </citation>
    <scope>NUCLEOTIDE SEQUENCE [LARGE SCALE GENOMIC DNA]</scope>
    <source>
        <strain evidence="3">CGMCC 1.16619</strain>
    </source>
</reference>
<keyword evidence="1" id="KW-0812">Transmembrane</keyword>
<feature type="transmembrane region" description="Helical" evidence="1">
    <location>
        <begin position="36"/>
        <end position="55"/>
    </location>
</feature>
<evidence type="ECO:0000313" key="3">
    <source>
        <dbReference type="Proteomes" id="UP001596114"/>
    </source>
</evidence>
<comment type="caution">
    <text evidence="2">The sequence shown here is derived from an EMBL/GenBank/DDBJ whole genome shotgun (WGS) entry which is preliminary data.</text>
</comment>
<proteinExistence type="predicted"/>
<keyword evidence="3" id="KW-1185">Reference proteome</keyword>
<sequence length="60" mass="6422">MKLLTAARKLPYGRFMSQRNSHRSSADTYRPPTVEALLPAVGTLLLALVLVLLITNGGAG</sequence>
<gene>
    <name evidence="2" type="ORF">ACFPPA_00660</name>
</gene>
<accession>A0ABW0QI38</accession>
<dbReference type="Proteomes" id="UP001596114">
    <property type="component" value="Unassembled WGS sequence"/>
</dbReference>
<dbReference type="EMBL" id="JBHSNF010000001">
    <property type="protein sequence ID" value="MFC5524243.1"/>
    <property type="molecule type" value="Genomic_DNA"/>
</dbReference>
<evidence type="ECO:0000313" key="2">
    <source>
        <dbReference type="EMBL" id="MFC5524243.1"/>
    </source>
</evidence>
<dbReference type="RefSeq" id="WP_377316262.1">
    <property type="nucleotide sequence ID" value="NZ_JBHSNF010000001.1"/>
</dbReference>
<organism evidence="2 3">
    <name type="scientific">Rhodanobacter ginsengisoli</name>
    <dbReference type="NCBI Taxonomy" id="418646"/>
    <lineage>
        <taxon>Bacteria</taxon>
        <taxon>Pseudomonadati</taxon>
        <taxon>Pseudomonadota</taxon>
        <taxon>Gammaproteobacteria</taxon>
        <taxon>Lysobacterales</taxon>
        <taxon>Rhodanobacteraceae</taxon>
        <taxon>Rhodanobacter</taxon>
    </lineage>
</organism>
<evidence type="ECO:0008006" key="4">
    <source>
        <dbReference type="Google" id="ProtNLM"/>
    </source>
</evidence>